<accession>A0ABC8T928</accession>
<keyword evidence="2" id="KW-1185">Reference proteome</keyword>
<dbReference type="EMBL" id="CAUOFW020004247">
    <property type="protein sequence ID" value="CAK9164591.1"/>
    <property type="molecule type" value="Genomic_DNA"/>
</dbReference>
<dbReference type="Gene3D" id="3.40.50.720">
    <property type="entry name" value="NAD(P)-binding Rossmann-like Domain"/>
    <property type="match status" value="1"/>
</dbReference>
<protein>
    <submittedName>
        <fullName evidence="1">Uncharacterized protein</fullName>
    </submittedName>
</protein>
<evidence type="ECO:0000313" key="1">
    <source>
        <dbReference type="EMBL" id="CAK9164591.1"/>
    </source>
</evidence>
<gene>
    <name evidence="1" type="ORF">ILEXP_LOCUS33737</name>
</gene>
<name>A0ABC8T928_9AQUA</name>
<organism evidence="1 2">
    <name type="scientific">Ilex paraguariensis</name>
    <name type="common">yerba mate</name>
    <dbReference type="NCBI Taxonomy" id="185542"/>
    <lineage>
        <taxon>Eukaryota</taxon>
        <taxon>Viridiplantae</taxon>
        <taxon>Streptophyta</taxon>
        <taxon>Embryophyta</taxon>
        <taxon>Tracheophyta</taxon>
        <taxon>Spermatophyta</taxon>
        <taxon>Magnoliopsida</taxon>
        <taxon>eudicotyledons</taxon>
        <taxon>Gunneridae</taxon>
        <taxon>Pentapetalae</taxon>
        <taxon>asterids</taxon>
        <taxon>campanulids</taxon>
        <taxon>Aquifoliales</taxon>
        <taxon>Aquifoliaceae</taxon>
        <taxon>Ilex</taxon>
    </lineage>
</organism>
<sequence>MKAEVIKVVVVSSIRVVVMNPYWPKDQAMDESYWKYIEYCKSIEVTDDKCKLERDFHKLTKVSHVQQSTPFMDYNICSFTEYHDFEASCKCTLGHGCIDFLKSTC</sequence>
<reference evidence="1 2" key="1">
    <citation type="submission" date="2024-02" db="EMBL/GenBank/DDBJ databases">
        <authorList>
            <person name="Vignale AGUSTIN F."/>
            <person name="Sosa J E."/>
            <person name="Modenutti C."/>
        </authorList>
    </citation>
    <scope>NUCLEOTIDE SEQUENCE [LARGE SCALE GENOMIC DNA]</scope>
</reference>
<comment type="caution">
    <text evidence="1">The sequence shown here is derived from an EMBL/GenBank/DDBJ whole genome shotgun (WGS) entry which is preliminary data.</text>
</comment>
<dbReference type="AlphaFoldDB" id="A0ABC8T928"/>
<evidence type="ECO:0000313" key="2">
    <source>
        <dbReference type="Proteomes" id="UP001642360"/>
    </source>
</evidence>
<dbReference type="Proteomes" id="UP001642360">
    <property type="component" value="Unassembled WGS sequence"/>
</dbReference>
<proteinExistence type="predicted"/>